<feature type="domain" description="PPM-type phosphatase" evidence="3">
    <location>
        <begin position="84"/>
        <end position="355"/>
    </location>
</feature>
<dbReference type="InterPro" id="IPR036457">
    <property type="entry name" value="PPM-type-like_dom_sf"/>
</dbReference>
<protein>
    <recommendedName>
        <fullName evidence="1">Protein phosphatase</fullName>
        <ecNumber evidence="1">3.1.3.16</ecNumber>
    </recommendedName>
</protein>
<dbReference type="InParanoid" id="C4JW31"/>
<dbReference type="EMBL" id="CH476618">
    <property type="protein sequence ID" value="EEP81908.1"/>
    <property type="molecule type" value="Genomic_DNA"/>
</dbReference>
<dbReference type="PROSITE" id="PS51746">
    <property type="entry name" value="PPM_2"/>
    <property type="match status" value="1"/>
</dbReference>
<keyword evidence="1" id="KW-0464">Manganese</keyword>
<dbReference type="eggNOG" id="KOG1379">
    <property type="taxonomic scope" value="Eukaryota"/>
</dbReference>
<dbReference type="VEuPathDB" id="FungiDB:UREG_06773"/>
<dbReference type="PANTHER" id="PTHR12320">
    <property type="entry name" value="PROTEIN PHOSPHATASE 2C"/>
    <property type="match status" value="1"/>
</dbReference>
<proteinExistence type="inferred from homology"/>
<dbReference type="GO" id="GO:0046872">
    <property type="term" value="F:metal ion binding"/>
    <property type="evidence" value="ECO:0007669"/>
    <property type="project" value="UniProtKB-UniRule"/>
</dbReference>
<dbReference type="InterPro" id="IPR001932">
    <property type="entry name" value="PPM-type_phosphatase-like_dom"/>
</dbReference>
<dbReference type="KEGG" id="ure:UREG_06773"/>
<evidence type="ECO:0000259" key="3">
    <source>
        <dbReference type="PROSITE" id="PS51746"/>
    </source>
</evidence>
<comment type="similarity">
    <text evidence="1">Belongs to the PP2C family.</text>
</comment>
<dbReference type="Proteomes" id="UP000002058">
    <property type="component" value="Unassembled WGS sequence"/>
</dbReference>
<dbReference type="EC" id="3.1.3.16" evidence="1"/>
<keyword evidence="1" id="KW-0378">Hydrolase</keyword>
<dbReference type="OMA" id="FKTEGQW"/>
<dbReference type="FunFam" id="3.60.40.10:FF:000118">
    <property type="entry name" value="Phosphatase 2C-like domain-containing protein"/>
    <property type="match status" value="1"/>
</dbReference>
<comment type="catalytic activity">
    <reaction evidence="1">
        <text>O-phospho-L-seryl-[protein] + H2O = L-seryl-[protein] + phosphate</text>
        <dbReference type="Rhea" id="RHEA:20629"/>
        <dbReference type="Rhea" id="RHEA-COMP:9863"/>
        <dbReference type="Rhea" id="RHEA-COMP:11604"/>
        <dbReference type="ChEBI" id="CHEBI:15377"/>
        <dbReference type="ChEBI" id="CHEBI:29999"/>
        <dbReference type="ChEBI" id="CHEBI:43474"/>
        <dbReference type="ChEBI" id="CHEBI:83421"/>
        <dbReference type="EC" id="3.1.3.16"/>
    </reaction>
</comment>
<dbReference type="SUPFAM" id="SSF81606">
    <property type="entry name" value="PP2C-like"/>
    <property type="match status" value="1"/>
</dbReference>
<dbReference type="PANTHER" id="PTHR12320:SF24">
    <property type="entry name" value="PROTEIN PHOSPHATASE"/>
    <property type="match status" value="1"/>
</dbReference>
<dbReference type="RefSeq" id="XP_002583806.1">
    <property type="nucleotide sequence ID" value="XM_002583760.1"/>
</dbReference>
<gene>
    <name evidence="4" type="ORF">UREG_06773</name>
</gene>
<dbReference type="SMART" id="SM00332">
    <property type="entry name" value="PP2Cc"/>
    <property type="match status" value="1"/>
</dbReference>
<comment type="cofactor">
    <cofactor evidence="1">
        <name>Mg(2+)</name>
        <dbReference type="ChEBI" id="CHEBI:18420"/>
    </cofactor>
</comment>
<dbReference type="AlphaFoldDB" id="C4JW31"/>
<dbReference type="OrthoDB" id="25675at2759"/>
<dbReference type="STRING" id="336963.C4JW31"/>
<accession>C4JW31</accession>
<keyword evidence="1" id="KW-0904">Protein phosphatase</keyword>
<evidence type="ECO:0000256" key="2">
    <source>
        <dbReference type="SAM" id="MobiDB-lite"/>
    </source>
</evidence>
<feature type="region of interest" description="Disordered" evidence="2">
    <location>
        <begin position="64"/>
        <end position="89"/>
    </location>
</feature>
<keyword evidence="1" id="KW-0479">Metal-binding</keyword>
<reference evidence="5" key="1">
    <citation type="journal article" date="2009" name="Genome Res.">
        <title>Comparative genomic analyses of the human fungal pathogens Coccidioides and their relatives.</title>
        <authorList>
            <person name="Sharpton T.J."/>
            <person name="Stajich J.E."/>
            <person name="Rounsley S.D."/>
            <person name="Gardner M.J."/>
            <person name="Wortman J.R."/>
            <person name="Jordar V.S."/>
            <person name="Maiti R."/>
            <person name="Kodira C.D."/>
            <person name="Neafsey D.E."/>
            <person name="Zeng Q."/>
            <person name="Hung C.-Y."/>
            <person name="McMahan C."/>
            <person name="Muszewska A."/>
            <person name="Grynberg M."/>
            <person name="Mandel M.A."/>
            <person name="Kellner E.M."/>
            <person name="Barker B.M."/>
            <person name="Galgiani J.N."/>
            <person name="Orbach M.J."/>
            <person name="Kirkland T.N."/>
            <person name="Cole G.T."/>
            <person name="Henn M.R."/>
            <person name="Birren B.W."/>
            <person name="Taylor J.W."/>
        </authorList>
    </citation>
    <scope>NUCLEOTIDE SEQUENCE [LARGE SCALE GENOMIC DNA]</scope>
    <source>
        <strain evidence="5">UAMH 1704</strain>
    </source>
</reference>
<name>C4JW31_UNCRE</name>
<keyword evidence="5" id="KW-1185">Reference proteome</keyword>
<sequence length="360" mass="39072">MSILVPHSIVAGKFSPANAHLPRLFSLLQHAWNLTASSLSKCPFVFDTGYALCPKRPSRPFPPPFVSPPSSSFSDPLTTHHRSQDARPSVNGELVRGLTNGDDAVLVSQHFLGVNDGVGAWATKPHGHAALILHFWALEVERNVNSIDPDPVEFLQRAYEQTVLATSSPNEWLGTTTSATALLHYHNDGCSVKPLLYVTNIGDCQILVLRPKEGKVVFKTQGQWHWFDCPMQLGTNSVDKPRNDAALSVVELQEDDIVVALSDGVTDNLWEQDVLDVILRSLCKWETGKVEDSVGDRTAGRGGGMVYIAQQLLQTAKTIAQDPSAQTPYMEKAIGAGLAISGGKMDDISVVVGLCEKKAT</sequence>
<dbReference type="GeneID" id="8442961"/>
<dbReference type="Gene3D" id="3.60.40.10">
    <property type="entry name" value="PPM-type phosphatase domain"/>
    <property type="match status" value="1"/>
</dbReference>
<evidence type="ECO:0000313" key="5">
    <source>
        <dbReference type="Proteomes" id="UP000002058"/>
    </source>
</evidence>
<dbReference type="HOGENOM" id="CLU_029404_1_0_1"/>
<comment type="cofactor">
    <cofactor evidence="1">
        <name>Mn(2+)</name>
        <dbReference type="ChEBI" id="CHEBI:29035"/>
    </cofactor>
</comment>
<evidence type="ECO:0000256" key="1">
    <source>
        <dbReference type="RuleBase" id="RU366020"/>
    </source>
</evidence>
<dbReference type="GO" id="GO:0004722">
    <property type="term" value="F:protein serine/threonine phosphatase activity"/>
    <property type="evidence" value="ECO:0007669"/>
    <property type="project" value="UniProtKB-EC"/>
</dbReference>
<organism evidence="4 5">
    <name type="scientific">Uncinocarpus reesii (strain UAMH 1704)</name>
    <dbReference type="NCBI Taxonomy" id="336963"/>
    <lineage>
        <taxon>Eukaryota</taxon>
        <taxon>Fungi</taxon>
        <taxon>Dikarya</taxon>
        <taxon>Ascomycota</taxon>
        <taxon>Pezizomycotina</taxon>
        <taxon>Eurotiomycetes</taxon>
        <taxon>Eurotiomycetidae</taxon>
        <taxon>Onygenales</taxon>
        <taxon>Onygenaceae</taxon>
        <taxon>Uncinocarpus</taxon>
    </lineage>
</organism>
<dbReference type="InterPro" id="IPR039123">
    <property type="entry name" value="PPTC7"/>
</dbReference>
<keyword evidence="1" id="KW-0460">Magnesium</keyword>
<comment type="catalytic activity">
    <reaction evidence="1">
        <text>O-phospho-L-threonyl-[protein] + H2O = L-threonyl-[protein] + phosphate</text>
        <dbReference type="Rhea" id="RHEA:47004"/>
        <dbReference type="Rhea" id="RHEA-COMP:11060"/>
        <dbReference type="Rhea" id="RHEA-COMP:11605"/>
        <dbReference type="ChEBI" id="CHEBI:15377"/>
        <dbReference type="ChEBI" id="CHEBI:30013"/>
        <dbReference type="ChEBI" id="CHEBI:43474"/>
        <dbReference type="ChEBI" id="CHEBI:61977"/>
        <dbReference type="EC" id="3.1.3.16"/>
    </reaction>
</comment>
<evidence type="ECO:0000313" key="4">
    <source>
        <dbReference type="EMBL" id="EEP81908.1"/>
    </source>
</evidence>